<keyword evidence="12" id="KW-1185">Reference proteome</keyword>
<feature type="active site" description="Charge relay system" evidence="8">
    <location>
        <position position="15"/>
    </location>
</feature>
<feature type="binding site" evidence="9">
    <location>
        <position position="60"/>
    </location>
    <ligand>
        <name>5-hydroxyisourate</name>
        <dbReference type="ChEBI" id="CHEBI:18072"/>
    </ligand>
</feature>
<feature type="binding site" evidence="9">
    <location>
        <position position="229"/>
    </location>
    <ligand>
        <name>urate</name>
        <dbReference type="ChEBI" id="CHEBI:17775"/>
    </ligand>
</feature>
<evidence type="ECO:0000256" key="6">
    <source>
        <dbReference type="ARBA" id="ARBA00023140"/>
    </source>
</evidence>
<dbReference type="FunFam" id="3.10.270.10:FF:000001">
    <property type="entry name" value="Uricase"/>
    <property type="match status" value="1"/>
</dbReference>
<dbReference type="PANTHER" id="PTHR42874:SF1">
    <property type="entry name" value="URICASE"/>
    <property type="match status" value="1"/>
</dbReference>
<dbReference type="InterPro" id="IPR002042">
    <property type="entry name" value="Uricase"/>
</dbReference>
<comment type="function">
    <text evidence="7 10">Catalyzes the oxidation of uric acid to 5-hydroxyisourate, which is further processed to form (S)-allantoin.</text>
</comment>
<dbReference type="PANTHER" id="PTHR42874">
    <property type="entry name" value="URICASE"/>
    <property type="match status" value="1"/>
</dbReference>
<dbReference type="GO" id="GO:0006145">
    <property type="term" value="P:purine nucleobase catabolic process"/>
    <property type="evidence" value="ECO:0007669"/>
    <property type="project" value="TreeGrafter"/>
</dbReference>
<feature type="binding site" evidence="9">
    <location>
        <position position="61"/>
    </location>
    <ligand>
        <name>urate</name>
        <dbReference type="ChEBI" id="CHEBI:17775"/>
    </ligand>
</feature>
<evidence type="ECO:0000256" key="9">
    <source>
        <dbReference type="PIRSR" id="PIRSR000241-2"/>
    </source>
</evidence>
<evidence type="ECO:0000256" key="7">
    <source>
        <dbReference type="PIRNR" id="PIRNR000241"/>
    </source>
</evidence>
<dbReference type="STRING" id="1263082.A0A068RTL1"/>
<feature type="binding site" evidence="9">
    <location>
        <position position="60"/>
    </location>
    <ligand>
        <name>O2</name>
        <dbReference type="ChEBI" id="CHEBI:15379"/>
    </ligand>
</feature>
<comment type="subcellular location">
    <subcellularLocation>
        <location evidence="1 7">Peroxisome</location>
    </subcellularLocation>
</comment>
<feature type="binding site" evidence="9">
    <location>
        <position position="60"/>
    </location>
    <ligand>
        <name>urate</name>
        <dbReference type="ChEBI" id="CHEBI:17775"/>
    </ligand>
</feature>
<dbReference type="GO" id="GO:0004846">
    <property type="term" value="F:urate oxidase activity"/>
    <property type="evidence" value="ECO:0007669"/>
    <property type="project" value="UniProtKB-EC"/>
</dbReference>
<organism evidence="11 12">
    <name type="scientific">Lichtheimia corymbifera JMRC:FSU:9682</name>
    <dbReference type="NCBI Taxonomy" id="1263082"/>
    <lineage>
        <taxon>Eukaryota</taxon>
        <taxon>Fungi</taxon>
        <taxon>Fungi incertae sedis</taxon>
        <taxon>Mucoromycota</taxon>
        <taxon>Mucoromycotina</taxon>
        <taxon>Mucoromycetes</taxon>
        <taxon>Mucorales</taxon>
        <taxon>Lichtheimiaceae</taxon>
        <taxon>Lichtheimia</taxon>
    </lineage>
</organism>
<dbReference type="OrthoDB" id="9992118at2759"/>
<feature type="active site" description="Charge relay system" evidence="8">
    <location>
        <position position="258"/>
    </location>
</feature>
<feature type="binding site" evidence="9">
    <location>
        <position position="230"/>
    </location>
    <ligand>
        <name>5-hydroxyisourate</name>
        <dbReference type="ChEBI" id="CHEBI:18072"/>
    </ligand>
</feature>
<dbReference type="PRINTS" id="PR00093">
    <property type="entry name" value="URICASE"/>
</dbReference>
<dbReference type="GO" id="GO:0019628">
    <property type="term" value="P:urate catabolic process"/>
    <property type="evidence" value="ECO:0007669"/>
    <property type="project" value="UniProtKB-UniPathway"/>
</dbReference>
<dbReference type="PROSITE" id="PS00366">
    <property type="entry name" value="URICASE"/>
    <property type="match status" value="1"/>
</dbReference>
<feature type="binding site" evidence="9">
    <location>
        <position position="164"/>
    </location>
    <ligand>
        <name>5-hydroxyisourate</name>
        <dbReference type="ChEBI" id="CHEBI:18072"/>
    </ligand>
</feature>
<protein>
    <recommendedName>
        <fullName evidence="7 10">Uricase</fullName>
        <ecNumber evidence="7 10">1.7.3.3</ecNumber>
    </recommendedName>
    <alternativeName>
        <fullName evidence="7">Urate oxidase</fullName>
    </alternativeName>
</protein>
<feature type="binding site" evidence="9">
    <location>
        <position position="256"/>
    </location>
    <ligand>
        <name>5-hydroxyisourate</name>
        <dbReference type="ChEBI" id="CHEBI:18072"/>
    </ligand>
</feature>
<evidence type="ECO:0000256" key="1">
    <source>
        <dbReference type="ARBA" id="ARBA00004275"/>
    </source>
</evidence>
<evidence type="ECO:0000256" key="8">
    <source>
        <dbReference type="PIRSR" id="PIRSR000241-1"/>
    </source>
</evidence>
<comment type="pathway">
    <text evidence="2 7">Purine metabolism; urate degradation; (S)-allantoin from urate: step 1/3.</text>
</comment>
<feature type="binding site" evidence="9">
    <location>
        <position position="256"/>
    </location>
    <ligand>
        <name>urate</name>
        <dbReference type="ChEBI" id="CHEBI:17775"/>
    </ligand>
</feature>
<dbReference type="EC" id="1.7.3.3" evidence="7 10"/>
<dbReference type="Pfam" id="PF01014">
    <property type="entry name" value="Uricase"/>
    <property type="match status" value="2"/>
</dbReference>
<feature type="binding site" evidence="9">
    <location>
        <position position="230"/>
    </location>
    <ligand>
        <name>urate</name>
        <dbReference type="ChEBI" id="CHEBI:17775"/>
    </ligand>
</feature>
<keyword evidence="5 7" id="KW-0560">Oxidoreductase</keyword>
<dbReference type="VEuPathDB" id="FungiDB:LCOR_03803.1"/>
<dbReference type="SUPFAM" id="SSF55620">
    <property type="entry name" value="Tetrahydrobiopterin biosynthesis enzymes-like"/>
    <property type="match status" value="2"/>
</dbReference>
<evidence type="ECO:0000256" key="10">
    <source>
        <dbReference type="RuleBase" id="RU004455"/>
    </source>
</evidence>
<feature type="active site" description="Charge relay system" evidence="8">
    <location>
        <position position="60"/>
    </location>
</feature>
<dbReference type="AlphaFoldDB" id="A0A068RTL1"/>
<evidence type="ECO:0000313" key="12">
    <source>
        <dbReference type="Proteomes" id="UP000027586"/>
    </source>
</evidence>
<feature type="binding site" evidence="9">
    <location>
        <position position="61"/>
    </location>
    <ligand>
        <name>5-hydroxyisourate</name>
        <dbReference type="ChEBI" id="CHEBI:18072"/>
    </ligand>
</feature>
<evidence type="ECO:0000256" key="5">
    <source>
        <dbReference type="ARBA" id="ARBA00023002"/>
    </source>
</evidence>
<dbReference type="EMBL" id="CBTN010000012">
    <property type="protein sequence ID" value="CDH52316.1"/>
    <property type="molecule type" value="Genomic_DNA"/>
</dbReference>
<dbReference type="GO" id="GO:0005777">
    <property type="term" value="C:peroxisome"/>
    <property type="evidence" value="ECO:0007669"/>
    <property type="project" value="UniProtKB-SubCell"/>
</dbReference>
<dbReference type="NCBIfam" id="TIGR03383">
    <property type="entry name" value="urate_oxi"/>
    <property type="match status" value="1"/>
</dbReference>
<name>A0A068RTL1_9FUNG</name>
<sequence>MSNNNVYLKTARYGKDLVRLLRVYREGEVQRCTELTVRLLLEGDIETSYTKADNSVVVTTDTCKNTVNILAKRSQNVDNIEVFAQEITSHILNKYHWISSAHVDIIKHKWTRLNVQGKPHPHSFVRDGEDVSTTKVDHYRQGDKIHIKSGLAKLLVLKTTGSAFHGFHKDDFTILPEVWDRIFSTAVDCTWTFTSNSAAVLRNINYPAIHAGVREITTDTFATDDSASVQATMYLMQNRILERFPEIAEVYYALPNKHYVGMDFSKFTKLNIDNSGKNMDIYYPQPDPSGLITATASRKNLAKL</sequence>
<dbReference type="PIRSF" id="PIRSF000241">
    <property type="entry name" value="Urate_oxidase"/>
    <property type="match status" value="1"/>
</dbReference>
<evidence type="ECO:0000256" key="3">
    <source>
        <dbReference type="ARBA" id="ARBA00009760"/>
    </source>
</evidence>
<gene>
    <name evidence="11" type="ORF">LCOR_03803.1</name>
</gene>
<evidence type="ECO:0000256" key="2">
    <source>
        <dbReference type="ARBA" id="ARBA00004831"/>
    </source>
</evidence>
<dbReference type="Gene3D" id="3.10.270.10">
    <property type="entry name" value="Urate Oxidase"/>
    <property type="match status" value="1"/>
</dbReference>
<comment type="catalytic activity">
    <reaction evidence="7 10">
        <text>urate + O2 + H2O = 5-hydroxyisourate + H2O2</text>
        <dbReference type="Rhea" id="RHEA:21368"/>
        <dbReference type="ChEBI" id="CHEBI:15377"/>
        <dbReference type="ChEBI" id="CHEBI:15379"/>
        <dbReference type="ChEBI" id="CHEBI:16240"/>
        <dbReference type="ChEBI" id="CHEBI:17775"/>
        <dbReference type="ChEBI" id="CHEBI:18072"/>
        <dbReference type="EC" id="1.7.3.3"/>
    </reaction>
</comment>
<dbReference type="UniPathway" id="UPA00394">
    <property type="reaction ID" value="UER00650"/>
</dbReference>
<comment type="caution">
    <text evidence="11">The sequence shown here is derived from an EMBL/GenBank/DDBJ whole genome shotgun (WGS) entry which is preliminary data.</text>
</comment>
<reference evidence="11" key="1">
    <citation type="submission" date="2013-08" db="EMBL/GenBank/DDBJ databases">
        <title>Gene expansion shapes genome architecture in the human pathogen Lichtheimia corymbifera: an evolutionary genomics analysis in the ancient terrestrial Mucorales (Mucoromycotina).</title>
        <authorList>
            <person name="Schwartze V.U."/>
            <person name="Winter S."/>
            <person name="Shelest E."/>
            <person name="Marcet-Houben M."/>
            <person name="Horn F."/>
            <person name="Wehner S."/>
            <person name="Hoffmann K."/>
            <person name="Riege K."/>
            <person name="Sammeth M."/>
            <person name="Nowrousian M."/>
            <person name="Valiante V."/>
            <person name="Linde J."/>
            <person name="Jacobsen I.D."/>
            <person name="Marz M."/>
            <person name="Brakhage A.A."/>
            <person name="Gabaldon T."/>
            <person name="Bocker S."/>
            <person name="Voigt K."/>
        </authorList>
    </citation>
    <scope>NUCLEOTIDE SEQUENCE [LARGE SCALE GENOMIC DNA]</scope>
    <source>
        <strain evidence="11">FSU 9682</strain>
    </source>
</reference>
<keyword evidence="6 7" id="KW-0576">Peroxisome</keyword>
<feature type="binding site" evidence="9">
    <location>
        <position position="181"/>
    </location>
    <ligand>
        <name>urate</name>
        <dbReference type="ChEBI" id="CHEBI:17775"/>
    </ligand>
</feature>
<keyword evidence="4 7" id="KW-0659">Purine metabolism</keyword>
<evidence type="ECO:0000313" key="11">
    <source>
        <dbReference type="EMBL" id="CDH52316.1"/>
    </source>
</evidence>
<feature type="binding site" evidence="9">
    <location>
        <position position="181"/>
    </location>
    <ligand>
        <name>5-hydroxyisourate</name>
        <dbReference type="ChEBI" id="CHEBI:18072"/>
    </ligand>
</feature>
<dbReference type="Proteomes" id="UP000027586">
    <property type="component" value="Unassembled WGS sequence"/>
</dbReference>
<accession>A0A068RTL1</accession>
<proteinExistence type="inferred from homology"/>
<evidence type="ECO:0000256" key="4">
    <source>
        <dbReference type="ARBA" id="ARBA00022631"/>
    </source>
</evidence>
<feature type="binding site" evidence="9">
    <location>
        <position position="256"/>
    </location>
    <ligand>
        <name>O2</name>
        <dbReference type="ChEBI" id="CHEBI:15379"/>
    </ligand>
</feature>
<dbReference type="InterPro" id="IPR019842">
    <property type="entry name" value="Uricase_CS"/>
</dbReference>
<comment type="similarity">
    <text evidence="3 7 10">Belongs to the uricase family.</text>
</comment>
<feature type="binding site" evidence="9">
    <location>
        <position position="164"/>
    </location>
    <ligand>
        <name>urate</name>
        <dbReference type="ChEBI" id="CHEBI:17775"/>
    </ligand>
</feature>